<gene>
    <name evidence="1" type="ORF">Voc01_038800</name>
</gene>
<comment type="caution">
    <text evidence="1">The sequence shown here is derived from an EMBL/GenBank/DDBJ whole genome shotgun (WGS) entry which is preliminary data.</text>
</comment>
<name>A0A8J3ZVL3_9ACTN</name>
<organism evidence="1 2">
    <name type="scientific">Virgisporangium ochraceum</name>
    <dbReference type="NCBI Taxonomy" id="65505"/>
    <lineage>
        <taxon>Bacteria</taxon>
        <taxon>Bacillati</taxon>
        <taxon>Actinomycetota</taxon>
        <taxon>Actinomycetes</taxon>
        <taxon>Micromonosporales</taxon>
        <taxon>Micromonosporaceae</taxon>
        <taxon>Virgisporangium</taxon>
    </lineage>
</organism>
<reference evidence="1" key="1">
    <citation type="submission" date="2021-01" db="EMBL/GenBank/DDBJ databases">
        <title>Whole genome shotgun sequence of Virgisporangium ochraceum NBRC 16418.</title>
        <authorList>
            <person name="Komaki H."/>
            <person name="Tamura T."/>
        </authorList>
    </citation>
    <scope>NUCLEOTIDE SEQUENCE</scope>
    <source>
        <strain evidence="1">NBRC 16418</strain>
    </source>
</reference>
<proteinExistence type="predicted"/>
<keyword evidence="2" id="KW-1185">Reference proteome</keyword>
<evidence type="ECO:0000313" key="1">
    <source>
        <dbReference type="EMBL" id="GIJ68963.1"/>
    </source>
</evidence>
<protein>
    <submittedName>
        <fullName evidence="1">Mini-circle uncharacterized 19.1 kDa protein</fullName>
    </submittedName>
</protein>
<dbReference type="Pfam" id="PF04978">
    <property type="entry name" value="MST"/>
    <property type="match status" value="1"/>
</dbReference>
<dbReference type="SUPFAM" id="SSF109854">
    <property type="entry name" value="DinB/YfiT-like putative metalloenzymes"/>
    <property type="match status" value="1"/>
</dbReference>
<accession>A0A8J3ZVL3</accession>
<dbReference type="AlphaFoldDB" id="A0A8J3ZVL3"/>
<sequence>MPRYADMFVDLTEDPRADPPGSGDERATLLGFLAWQRGTLELKCAGLTPERLARRSLEPSMMSLLGLVRHLADVERGWIRRGLAKHDAPRLFPGADEDFTGAVADPAVVDHAWEVWRAEAAFTDSFAREAPMDVSLPDADRGPLSLRWVLVHLVEEYARHNGHADILRERIDGRVGQ</sequence>
<dbReference type="InterPro" id="IPR034660">
    <property type="entry name" value="DinB/YfiT-like"/>
</dbReference>
<dbReference type="InterPro" id="IPR007061">
    <property type="entry name" value="MST-like"/>
</dbReference>
<dbReference type="RefSeq" id="WP_239160322.1">
    <property type="nucleotide sequence ID" value="NZ_BOPH01000053.1"/>
</dbReference>
<dbReference type="EMBL" id="BOPH01000053">
    <property type="protein sequence ID" value="GIJ68963.1"/>
    <property type="molecule type" value="Genomic_DNA"/>
</dbReference>
<dbReference type="Gene3D" id="1.20.120.450">
    <property type="entry name" value="dinb family like domain"/>
    <property type="match status" value="1"/>
</dbReference>
<evidence type="ECO:0000313" key="2">
    <source>
        <dbReference type="Proteomes" id="UP000635606"/>
    </source>
</evidence>
<dbReference type="Proteomes" id="UP000635606">
    <property type="component" value="Unassembled WGS sequence"/>
</dbReference>